<dbReference type="EMBL" id="ADBJ01000060">
    <property type="protein sequence ID" value="EFA74946.1"/>
    <property type="molecule type" value="Genomic_DNA"/>
</dbReference>
<evidence type="ECO:0008006" key="3">
    <source>
        <dbReference type="Google" id="ProtNLM"/>
    </source>
</evidence>
<dbReference type="GeneID" id="31367448"/>
<dbReference type="AlphaFoldDB" id="D3BV08"/>
<dbReference type="Gene3D" id="1.25.40.20">
    <property type="entry name" value="Ankyrin repeat-containing domain"/>
    <property type="match status" value="1"/>
</dbReference>
<dbReference type="PANTHER" id="PTHR46586:SF3">
    <property type="entry name" value="ANKYRIN REPEAT-CONTAINING PROTEIN"/>
    <property type="match status" value="1"/>
</dbReference>
<organism evidence="1 2">
    <name type="scientific">Heterostelium pallidum (strain ATCC 26659 / Pp 5 / PN500)</name>
    <name type="common">Cellular slime mold</name>
    <name type="synonym">Polysphondylium pallidum</name>
    <dbReference type="NCBI Taxonomy" id="670386"/>
    <lineage>
        <taxon>Eukaryota</taxon>
        <taxon>Amoebozoa</taxon>
        <taxon>Evosea</taxon>
        <taxon>Eumycetozoa</taxon>
        <taxon>Dictyostelia</taxon>
        <taxon>Acytosteliales</taxon>
        <taxon>Acytosteliaceae</taxon>
        <taxon>Heterostelium</taxon>
    </lineage>
</organism>
<dbReference type="Pfam" id="PF13637">
    <property type="entry name" value="Ank_4"/>
    <property type="match status" value="2"/>
</dbReference>
<dbReference type="InterPro" id="IPR036770">
    <property type="entry name" value="Ankyrin_rpt-contain_sf"/>
</dbReference>
<keyword evidence="2" id="KW-1185">Reference proteome</keyword>
<dbReference type="InterPro" id="IPR052050">
    <property type="entry name" value="SecEffector_AnkRepeat"/>
</dbReference>
<gene>
    <name evidence="1" type="ORF">PPL_11980</name>
</gene>
<reference evidence="1 2" key="1">
    <citation type="journal article" date="2011" name="Genome Res.">
        <title>Phylogeny-wide analysis of social amoeba genomes highlights ancient origins for complex intercellular communication.</title>
        <authorList>
            <person name="Heidel A.J."/>
            <person name="Lawal H.M."/>
            <person name="Felder M."/>
            <person name="Schilde C."/>
            <person name="Helps N.R."/>
            <person name="Tunggal B."/>
            <person name="Rivero F."/>
            <person name="John U."/>
            <person name="Schleicher M."/>
            <person name="Eichinger L."/>
            <person name="Platzer M."/>
            <person name="Noegel A.A."/>
            <person name="Schaap P."/>
            <person name="Gloeckner G."/>
        </authorList>
    </citation>
    <scope>NUCLEOTIDE SEQUENCE [LARGE SCALE GENOMIC DNA]</scope>
    <source>
        <strain evidence="2">ATCC 26659 / Pp 5 / PN500</strain>
    </source>
</reference>
<dbReference type="InParanoid" id="D3BV08"/>
<dbReference type="Proteomes" id="UP000001396">
    <property type="component" value="Unassembled WGS sequence"/>
</dbReference>
<dbReference type="SUPFAM" id="SSF48403">
    <property type="entry name" value="Ankyrin repeat"/>
    <property type="match status" value="1"/>
</dbReference>
<protein>
    <recommendedName>
        <fullName evidence="3">Ankyrin repeat protein</fullName>
    </recommendedName>
</protein>
<dbReference type="SUPFAM" id="SSF56672">
    <property type="entry name" value="DNA/RNA polymerases"/>
    <property type="match status" value="1"/>
</dbReference>
<dbReference type="RefSeq" id="XP_020427080.1">
    <property type="nucleotide sequence ID" value="XM_020582726.1"/>
</dbReference>
<comment type="caution">
    <text evidence="1">The sequence shown here is derived from an EMBL/GenBank/DDBJ whole genome shotgun (WGS) entry which is preliminary data.</text>
</comment>
<dbReference type="InterPro" id="IPR043502">
    <property type="entry name" value="DNA/RNA_pol_sf"/>
</dbReference>
<proteinExistence type="predicted"/>
<evidence type="ECO:0000313" key="1">
    <source>
        <dbReference type="EMBL" id="EFA74946.1"/>
    </source>
</evidence>
<dbReference type="SMART" id="SM00248">
    <property type="entry name" value="ANK"/>
    <property type="match status" value="5"/>
</dbReference>
<evidence type="ECO:0000313" key="2">
    <source>
        <dbReference type="Proteomes" id="UP000001396"/>
    </source>
</evidence>
<dbReference type="Pfam" id="PF12796">
    <property type="entry name" value="Ank_2"/>
    <property type="match status" value="1"/>
</dbReference>
<accession>D3BV08</accession>
<sequence>MKKELFVLIFNNIVLSQKIFNDVVSIVNMNGSLKHFKWNKVLKRPGVMAANGYFDQLKTFLETDGMHQYTFKRRVSISVLVDAVRSGSLEIIDYLLDQYRMTERIELASWREGFSLYCLDTMMSVAASHQRIDVVQFLIDRFPNYRYCYRKIFASLVSSNRPDLEMVEFIANKKDDCEVYKRECCQDMLVHNNVLNRAAHRGNLEVIRWLLANRSEDLDQSTMLSYAVMGKQIDVIRYLVAEHGEPKDKNNEEYINDALYSEDAFDMFKLLYDLGCACSEDIMDRAAASGSMKVLKWLHENTTFKCTTNAIDNAAYKNRLDIVKWLHENRSEGCTVEAMNKAVDKGNLELVQWLHDNRTEGCSDEAWRSAIQNGDLSMVKWLHENRTERYSAANIMDEIALAGQSEILEWFEQNTSERCSNTVLEQVGDIGVIKYLHERNEGEANRFGFSTDTMDNTWSLVTIKWLHENRSEGCTEKAYMHAIDRDNVKIDDIMHIDVPLTETKDISKTKFQNKKLYFQNFTATTLYEFLVLPFGMSEAPAVFNRFVKEI</sequence>
<dbReference type="InterPro" id="IPR002110">
    <property type="entry name" value="Ankyrin_rpt"/>
</dbReference>
<name>D3BV08_HETP5</name>
<dbReference type="PANTHER" id="PTHR46586">
    <property type="entry name" value="ANKYRIN REPEAT-CONTAINING PROTEIN"/>
    <property type="match status" value="1"/>
</dbReference>